<sequence length="649" mass="72097">MKYFFAICITALFFNNSVFSQEKTTTHKVEKGETISQIAIKYNVTPYDIYQLNPDALSGLKPNSVLLIPKSSGKQKAAVQAKANAKAITHEVAPKETLYGIEKKYGVSDEALKQANPFLEKDGLQIGQTLTIPSGIGQKNTTSVQAKVVYHDVLPKETKYSIAKKYGITIEELERKNPEIVSNLPVGYKLIIKGNPKTSGPKLDKTATVVESKKEIIKAIPEKVSTAVNYLNYVVKPKETLYSLSKMAGMSQEELIALNPALSQGVVEGMVLKFPATISIPQDTKKEYAVISKKSNSRKKLVLLLPFNISKIEGDTVNSTAMRLKKDKFLNMTLDFYAGALVAIDSAKQLGLAIDVSIFDSQETKNTSNIAAIIKENNLENSDAIIGPFYQNNVEKTAELLNVNQVPVISPLSKDTALSFSNMFQTVPTATAVKNAMFDFMRSKNGNIVAVVDKKKESVIQFIKENHKDVKFSALNANGGVSAENLKSLFVKDKINYVVMETGNTGMIKSTIAAMLSAMATYKVQLVILEPNETLDTDEISFVNLTKLKLMYPSVTRENESPEALVFEKEFKKKNKIYPSTFATRGFDITFDTMMRLSQDKKYQETIDNTATEQVDNKFEFYKKEDGGYINKGVYILYYDTDLTIKEAN</sequence>
<keyword evidence="8" id="KW-1185">Reference proteome</keyword>
<proteinExistence type="predicted"/>
<name>A0AAW6TNP3_9FLAO</name>
<dbReference type="InterPro" id="IPR018392">
    <property type="entry name" value="LysM"/>
</dbReference>
<dbReference type="InterPro" id="IPR036779">
    <property type="entry name" value="LysM_dom_sf"/>
</dbReference>
<dbReference type="Proteomes" id="UP001228643">
    <property type="component" value="Unassembled WGS sequence"/>
</dbReference>
<evidence type="ECO:0000256" key="5">
    <source>
        <dbReference type="SAM" id="SignalP"/>
    </source>
</evidence>
<dbReference type="Gene3D" id="3.10.350.10">
    <property type="entry name" value="LysM domain"/>
    <property type="match status" value="4"/>
</dbReference>
<dbReference type="GO" id="GO:0008932">
    <property type="term" value="F:lytic endotransglycosylase activity"/>
    <property type="evidence" value="ECO:0007669"/>
    <property type="project" value="TreeGrafter"/>
</dbReference>
<feature type="domain" description="LysM" evidence="6">
    <location>
        <begin position="149"/>
        <end position="192"/>
    </location>
</feature>
<keyword evidence="2" id="KW-0812">Transmembrane</keyword>
<feature type="chain" id="PRO_5043453973" evidence="5">
    <location>
        <begin position="21"/>
        <end position="649"/>
    </location>
</feature>
<dbReference type="InterPro" id="IPR028082">
    <property type="entry name" value="Peripla_BP_I"/>
</dbReference>
<feature type="domain" description="LysM" evidence="6">
    <location>
        <begin position="25"/>
        <end position="68"/>
    </location>
</feature>
<dbReference type="PANTHER" id="PTHR33734">
    <property type="entry name" value="LYSM DOMAIN-CONTAINING GPI-ANCHORED PROTEIN 2"/>
    <property type="match status" value="1"/>
</dbReference>
<feature type="domain" description="LysM" evidence="6">
    <location>
        <begin position="88"/>
        <end position="132"/>
    </location>
</feature>
<evidence type="ECO:0000256" key="4">
    <source>
        <dbReference type="ARBA" id="ARBA00023136"/>
    </source>
</evidence>
<evidence type="ECO:0000313" key="7">
    <source>
        <dbReference type="EMBL" id="MDI5949283.1"/>
    </source>
</evidence>
<dbReference type="PROSITE" id="PS51782">
    <property type="entry name" value="LYSM"/>
    <property type="match status" value="3"/>
</dbReference>
<evidence type="ECO:0000313" key="8">
    <source>
        <dbReference type="Proteomes" id="UP001228643"/>
    </source>
</evidence>
<feature type="signal peptide" evidence="5">
    <location>
        <begin position="1"/>
        <end position="20"/>
    </location>
</feature>
<dbReference type="PANTHER" id="PTHR33734:SF22">
    <property type="entry name" value="MEMBRANE-BOUND LYTIC MUREIN TRANSGLYCOSYLASE D"/>
    <property type="match status" value="1"/>
</dbReference>
<dbReference type="GO" id="GO:0016020">
    <property type="term" value="C:membrane"/>
    <property type="evidence" value="ECO:0007669"/>
    <property type="project" value="UniProtKB-SubCell"/>
</dbReference>
<reference evidence="7 8" key="1">
    <citation type="submission" date="2023-04" db="EMBL/GenBank/DDBJ databases">
        <title>Two novel species of Flavobacterium.</title>
        <authorList>
            <person name="Liu Q."/>
            <person name="Xin Y.-H."/>
        </authorList>
    </citation>
    <scope>NUCLEOTIDE SEQUENCE [LARGE SCALE GENOMIC DNA]</scope>
    <source>
        <strain evidence="7 8">LB2P87</strain>
    </source>
</reference>
<comment type="subcellular location">
    <subcellularLocation>
        <location evidence="1">Membrane</location>
    </subcellularLocation>
</comment>
<dbReference type="SUPFAM" id="SSF54106">
    <property type="entry name" value="LysM domain"/>
    <property type="match status" value="4"/>
</dbReference>
<dbReference type="InterPro" id="IPR001828">
    <property type="entry name" value="ANF_lig-bd_rcpt"/>
</dbReference>
<keyword evidence="4" id="KW-0472">Membrane</keyword>
<accession>A0AAW6TNP3</accession>
<comment type="caution">
    <text evidence="7">The sequence shown here is derived from an EMBL/GenBank/DDBJ whole genome shotgun (WGS) entry which is preliminary data.</text>
</comment>
<keyword evidence="3" id="KW-1133">Transmembrane helix</keyword>
<dbReference type="EMBL" id="JASCRY010000001">
    <property type="protein sequence ID" value="MDI5949283.1"/>
    <property type="molecule type" value="Genomic_DNA"/>
</dbReference>
<evidence type="ECO:0000256" key="2">
    <source>
        <dbReference type="ARBA" id="ARBA00022692"/>
    </source>
</evidence>
<dbReference type="Pfam" id="PF01476">
    <property type="entry name" value="LysM"/>
    <property type="match status" value="4"/>
</dbReference>
<dbReference type="AlphaFoldDB" id="A0AAW6TNP3"/>
<protein>
    <submittedName>
        <fullName evidence="7">LysM peptidoglycan-binding domain-containing protein</fullName>
    </submittedName>
</protein>
<dbReference type="SUPFAM" id="SSF53822">
    <property type="entry name" value="Periplasmic binding protein-like I"/>
    <property type="match status" value="1"/>
</dbReference>
<evidence type="ECO:0000256" key="3">
    <source>
        <dbReference type="ARBA" id="ARBA00022989"/>
    </source>
</evidence>
<dbReference type="SMART" id="SM00257">
    <property type="entry name" value="LysM"/>
    <property type="match status" value="4"/>
</dbReference>
<evidence type="ECO:0000259" key="6">
    <source>
        <dbReference type="PROSITE" id="PS51782"/>
    </source>
</evidence>
<gene>
    <name evidence="7" type="ORF">QLS97_06460</name>
</gene>
<dbReference type="Gene3D" id="3.40.50.2300">
    <property type="match status" value="1"/>
</dbReference>
<keyword evidence="5" id="KW-0732">Signal</keyword>
<organism evidence="7 8">
    <name type="scientific">Flavobacterium yafengii</name>
    <dbReference type="NCBI Taxonomy" id="3041253"/>
    <lineage>
        <taxon>Bacteria</taxon>
        <taxon>Pseudomonadati</taxon>
        <taxon>Bacteroidota</taxon>
        <taxon>Flavobacteriia</taxon>
        <taxon>Flavobacteriales</taxon>
        <taxon>Flavobacteriaceae</taxon>
        <taxon>Flavobacterium</taxon>
    </lineage>
</organism>
<dbReference type="CDD" id="cd00118">
    <property type="entry name" value="LysM"/>
    <property type="match status" value="4"/>
</dbReference>
<evidence type="ECO:0000256" key="1">
    <source>
        <dbReference type="ARBA" id="ARBA00004370"/>
    </source>
</evidence>
<dbReference type="Pfam" id="PF01094">
    <property type="entry name" value="ANF_receptor"/>
    <property type="match status" value="1"/>
</dbReference>